<gene>
    <name evidence="2" type="ORF">DPMN_053071</name>
</gene>
<keyword evidence="3" id="KW-1185">Reference proteome</keyword>
<evidence type="ECO:0000313" key="2">
    <source>
        <dbReference type="EMBL" id="KAH3727145.1"/>
    </source>
</evidence>
<dbReference type="AlphaFoldDB" id="A0A9D4CMX0"/>
<name>A0A9D4CMX0_DREPO</name>
<sequence>MIVVDTSAAYLHAQKSSTLEAIPADTSIKTKSMSRLIENQHTVWPKQDSTAAHSSSTRSLQNSF</sequence>
<organism evidence="2 3">
    <name type="scientific">Dreissena polymorpha</name>
    <name type="common">Zebra mussel</name>
    <name type="synonym">Mytilus polymorpha</name>
    <dbReference type="NCBI Taxonomy" id="45954"/>
    <lineage>
        <taxon>Eukaryota</taxon>
        <taxon>Metazoa</taxon>
        <taxon>Spiralia</taxon>
        <taxon>Lophotrochozoa</taxon>
        <taxon>Mollusca</taxon>
        <taxon>Bivalvia</taxon>
        <taxon>Autobranchia</taxon>
        <taxon>Heteroconchia</taxon>
        <taxon>Euheterodonta</taxon>
        <taxon>Imparidentia</taxon>
        <taxon>Neoheterodontei</taxon>
        <taxon>Myida</taxon>
        <taxon>Dreissenoidea</taxon>
        <taxon>Dreissenidae</taxon>
        <taxon>Dreissena</taxon>
    </lineage>
</organism>
<reference evidence="2" key="2">
    <citation type="submission" date="2020-11" db="EMBL/GenBank/DDBJ databases">
        <authorList>
            <person name="McCartney M.A."/>
            <person name="Auch B."/>
            <person name="Kono T."/>
            <person name="Mallez S."/>
            <person name="Becker A."/>
            <person name="Gohl D.M."/>
            <person name="Silverstein K.A.T."/>
            <person name="Koren S."/>
            <person name="Bechman K.B."/>
            <person name="Herman A."/>
            <person name="Abrahante J.E."/>
            <person name="Garbe J."/>
        </authorList>
    </citation>
    <scope>NUCLEOTIDE SEQUENCE</scope>
    <source>
        <strain evidence="2">Duluth1</strain>
        <tissue evidence="2">Whole animal</tissue>
    </source>
</reference>
<dbReference type="Proteomes" id="UP000828390">
    <property type="component" value="Unassembled WGS sequence"/>
</dbReference>
<evidence type="ECO:0000256" key="1">
    <source>
        <dbReference type="SAM" id="MobiDB-lite"/>
    </source>
</evidence>
<comment type="caution">
    <text evidence="2">The sequence shown here is derived from an EMBL/GenBank/DDBJ whole genome shotgun (WGS) entry which is preliminary data.</text>
</comment>
<proteinExistence type="predicted"/>
<feature type="region of interest" description="Disordered" evidence="1">
    <location>
        <begin position="42"/>
        <end position="64"/>
    </location>
</feature>
<protein>
    <submittedName>
        <fullName evidence="2">Uncharacterized protein</fullName>
    </submittedName>
</protein>
<accession>A0A9D4CMX0</accession>
<dbReference type="EMBL" id="JAIWYP010000012">
    <property type="protein sequence ID" value="KAH3727145.1"/>
    <property type="molecule type" value="Genomic_DNA"/>
</dbReference>
<evidence type="ECO:0000313" key="3">
    <source>
        <dbReference type="Proteomes" id="UP000828390"/>
    </source>
</evidence>
<reference evidence="2" key="1">
    <citation type="journal article" date="2019" name="bioRxiv">
        <title>The Genome of the Zebra Mussel, Dreissena polymorpha: A Resource for Invasive Species Research.</title>
        <authorList>
            <person name="McCartney M.A."/>
            <person name="Auch B."/>
            <person name="Kono T."/>
            <person name="Mallez S."/>
            <person name="Zhang Y."/>
            <person name="Obille A."/>
            <person name="Becker A."/>
            <person name="Abrahante J.E."/>
            <person name="Garbe J."/>
            <person name="Badalamenti J.P."/>
            <person name="Herman A."/>
            <person name="Mangelson H."/>
            <person name="Liachko I."/>
            <person name="Sullivan S."/>
            <person name="Sone E.D."/>
            <person name="Koren S."/>
            <person name="Silverstein K.A.T."/>
            <person name="Beckman K.B."/>
            <person name="Gohl D.M."/>
        </authorList>
    </citation>
    <scope>NUCLEOTIDE SEQUENCE</scope>
    <source>
        <strain evidence="2">Duluth1</strain>
        <tissue evidence="2">Whole animal</tissue>
    </source>
</reference>